<dbReference type="AlphaFoldDB" id="A0AAN1QCW1"/>
<keyword evidence="4" id="KW-0732">Signal</keyword>
<evidence type="ECO:0000256" key="1">
    <source>
        <dbReference type="ARBA" id="ARBA00004418"/>
    </source>
</evidence>
<comment type="function">
    <text evidence="5">Part of a binding-protein-dependent transport system for a sugar.</text>
</comment>
<dbReference type="InterPro" id="IPR050490">
    <property type="entry name" value="Bact_solute-bd_prot1"/>
</dbReference>
<dbReference type="SUPFAM" id="SSF53850">
    <property type="entry name" value="Periplasmic binding protein-like II"/>
    <property type="match status" value="1"/>
</dbReference>
<dbReference type="EMBL" id="CP033604">
    <property type="protein sequence ID" value="AYV36722.1"/>
    <property type="molecule type" value="Genomic_DNA"/>
</dbReference>
<comment type="similarity">
    <text evidence="2">Belongs to the bacterial solute-binding protein 1 family.</text>
</comment>
<dbReference type="RefSeq" id="WP_123172737.1">
    <property type="nucleotide sequence ID" value="NZ_CP033604.1"/>
</dbReference>
<name>A0AAN1QCW1_AERVE</name>
<dbReference type="PANTHER" id="PTHR43649:SF28">
    <property type="entry name" value="BINDING PROTEIN COMPONENT OF ABC SUGAR TRANSPORTER-RELATED"/>
    <property type="match status" value="1"/>
</dbReference>
<sequence>MWKSVSALLVWGLSTAAVSQELVLETWRVDDEALWKEQFLPRFQAIHPEITLKLHSQRSADYDRELAERLAAGKAGDLITCRPYDQSLRLFQQGHLLDLTDLPGMENFPSFAKAAWQTDSGAQTFCLPIASVIQGFYFNVDIFNALGLTLPRTRADFFAVLEKVKQDGRYLPLALAAHDSWVVSELGYQNIGPNYWHGEDGRLALINGQARVTDAPYVAAFRELASWRPYIGDHPADATEAQAVDAFAAGKAAMIVAGSWSLAQFTGKVNFGAFPPPVAREGDTCYFTDHTDMGIGINAASPNKEAALKLVEWMASADFAERFSNSVPGFFSLSNHFFELKEPVASTMMGWRDTCDSTLRLGAQFLTRGEPLLTTELAEVSQSVVLGTMTPEAAAARIQQGLASWYLPQKTAKRARLCEADEHLPTLATSTAIGTESPFAAP</sequence>
<evidence type="ECO:0000256" key="3">
    <source>
        <dbReference type="ARBA" id="ARBA00022448"/>
    </source>
</evidence>
<dbReference type="PANTHER" id="PTHR43649">
    <property type="entry name" value="ARABINOSE-BINDING PROTEIN-RELATED"/>
    <property type="match status" value="1"/>
</dbReference>
<evidence type="ECO:0000256" key="5">
    <source>
        <dbReference type="ARBA" id="ARBA00049629"/>
    </source>
</evidence>
<reference evidence="7 8" key="1">
    <citation type="submission" date="2018-11" db="EMBL/GenBank/DDBJ databases">
        <title>Complete genome sequence of multidrug-resistant Aeromonas veronii strain MS-18-37.</title>
        <authorList>
            <person name="Abdelhamed H."/>
            <person name="Lawrence M."/>
            <person name="Waldbieser G."/>
        </authorList>
    </citation>
    <scope>NUCLEOTIDE SEQUENCE [LARGE SCALE GENOMIC DNA]</scope>
    <source>
        <strain evidence="7 8">MS-18-37</strain>
    </source>
</reference>
<evidence type="ECO:0000313" key="8">
    <source>
        <dbReference type="Proteomes" id="UP000267614"/>
    </source>
</evidence>
<gene>
    <name evidence="7" type="ORF">EFI48_07795</name>
</gene>
<protein>
    <recommendedName>
        <fullName evidence="6">Probable sugar-binding periplasmic protein</fullName>
    </recommendedName>
</protein>
<evidence type="ECO:0000313" key="7">
    <source>
        <dbReference type="EMBL" id="AYV36722.1"/>
    </source>
</evidence>
<accession>A0AAN1QCW1</accession>
<dbReference type="GO" id="GO:0042597">
    <property type="term" value="C:periplasmic space"/>
    <property type="evidence" value="ECO:0007669"/>
    <property type="project" value="UniProtKB-SubCell"/>
</dbReference>
<dbReference type="InterPro" id="IPR006059">
    <property type="entry name" value="SBP"/>
</dbReference>
<organism evidence="7 8">
    <name type="scientific">Aeromonas veronii</name>
    <dbReference type="NCBI Taxonomy" id="654"/>
    <lineage>
        <taxon>Bacteria</taxon>
        <taxon>Pseudomonadati</taxon>
        <taxon>Pseudomonadota</taxon>
        <taxon>Gammaproteobacteria</taxon>
        <taxon>Aeromonadales</taxon>
        <taxon>Aeromonadaceae</taxon>
        <taxon>Aeromonas</taxon>
    </lineage>
</organism>
<proteinExistence type="inferred from homology"/>
<evidence type="ECO:0000256" key="2">
    <source>
        <dbReference type="ARBA" id="ARBA00008520"/>
    </source>
</evidence>
<keyword evidence="3" id="KW-0813">Transport</keyword>
<comment type="subcellular location">
    <subcellularLocation>
        <location evidence="1">Periplasm</location>
    </subcellularLocation>
</comment>
<evidence type="ECO:0000256" key="4">
    <source>
        <dbReference type="ARBA" id="ARBA00022729"/>
    </source>
</evidence>
<evidence type="ECO:0000256" key="6">
    <source>
        <dbReference type="ARBA" id="ARBA00049753"/>
    </source>
</evidence>
<dbReference type="Proteomes" id="UP000267614">
    <property type="component" value="Chromosome"/>
</dbReference>
<dbReference type="Pfam" id="PF01547">
    <property type="entry name" value="SBP_bac_1"/>
    <property type="match status" value="1"/>
</dbReference>
<dbReference type="Gene3D" id="3.40.190.10">
    <property type="entry name" value="Periplasmic binding protein-like II"/>
    <property type="match status" value="2"/>
</dbReference>